<dbReference type="eggNOG" id="COG4767">
    <property type="taxonomic scope" value="Bacteria"/>
</dbReference>
<feature type="transmembrane region" description="Helical" evidence="5">
    <location>
        <begin position="174"/>
        <end position="197"/>
    </location>
</feature>
<evidence type="ECO:0000313" key="8">
    <source>
        <dbReference type="EMBL" id="KRK16212.1"/>
    </source>
</evidence>
<evidence type="ECO:0000256" key="2">
    <source>
        <dbReference type="ARBA" id="ARBA00022692"/>
    </source>
</evidence>
<feature type="transmembrane region" description="Helical" evidence="5">
    <location>
        <begin position="139"/>
        <end position="162"/>
    </location>
</feature>
<evidence type="ECO:0000313" key="9">
    <source>
        <dbReference type="Proteomes" id="UP000051181"/>
    </source>
</evidence>
<proteinExistence type="predicted"/>
<feature type="domain" description="RDD" evidence="7">
    <location>
        <begin position="213"/>
        <end position="360"/>
    </location>
</feature>
<dbReference type="InterPro" id="IPR006976">
    <property type="entry name" value="VanZ-like"/>
</dbReference>
<feature type="transmembrane region" description="Helical" evidence="5">
    <location>
        <begin position="251"/>
        <end position="269"/>
    </location>
</feature>
<dbReference type="InterPro" id="IPR053150">
    <property type="entry name" value="Teicoplanin_resist-assoc"/>
</dbReference>
<feature type="transmembrane region" description="Helical" evidence="5">
    <location>
        <begin position="111"/>
        <end position="132"/>
    </location>
</feature>
<evidence type="ECO:0000256" key="3">
    <source>
        <dbReference type="ARBA" id="ARBA00022989"/>
    </source>
</evidence>
<comment type="caution">
    <text evidence="8">The sequence shown here is derived from an EMBL/GenBank/DDBJ whole genome shotgun (WGS) entry which is preliminary data.</text>
</comment>
<feature type="transmembrane region" description="Helical" evidence="5">
    <location>
        <begin position="331"/>
        <end position="356"/>
    </location>
</feature>
<feature type="transmembrane region" description="Helical" evidence="5">
    <location>
        <begin position="40"/>
        <end position="63"/>
    </location>
</feature>
<keyword evidence="2 5" id="KW-0812">Transmembrane</keyword>
<dbReference type="Pfam" id="PF04892">
    <property type="entry name" value="VanZ"/>
    <property type="match status" value="1"/>
</dbReference>
<feature type="transmembrane region" description="Helical" evidence="5">
    <location>
        <begin position="6"/>
        <end position="28"/>
    </location>
</feature>
<dbReference type="Pfam" id="PF06271">
    <property type="entry name" value="RDD"/>
    <property type="match status" value="1"/>
</dbReference>
<evidence type="ECO:0000259" key="6">
    <source>
        <dbReference type="Pfam" id="PF04892"/>
    </source>
</evidence>
<protein>
    <submittedName>
        <fullName evidence="8">Integral membrane protein</fullName>
    </submittedName>
</protein>
<dbReference type="GO" id="GO:0016020">
    <property type="term" value="C:membrane"/>
    <property type="evidence" value="ECO:0007669"/>
    <property type="project" value="UniProtKB-SubCell"/>
</dbReference>
<evidence type="ECO:0000256" key="5">
    <source>
        <dbReference type="SAM" id="Phobius"/>
    </source>
</evidence>
<keyword evidence="4 5" id="KW-0472">Membrane</keyword>
<accession>A0A0R1FA64</accession>
<evidence type="ECO:0000259" key="7">
    <source>
        <dbReference type="Pfam" id="PF06271"/>
    </source>
</evidence>
<dbReference type="InterPro" id="IPR021192">
    <property type="entry name" value="UCP031578_Vanz/RDD"/>
</dbReference>
<feature type="transmembrane region" description="Helical" evidence="5">
    <location>
        <begin position="301"/>
        <end position="319"/>
    </location>
</feature>
<dbReference type="EMBL" id="AZCN01000035">
    <property type="protein sequence ID" value="KRK16212.1"/>
    <property type="molecule type" value="Genomic_DNA"/>
</dbReference>
<feature type="domain" description="VanZ-like" evidence="6">
    <location>
        <begin position="48"/>
        <end position="191"/>
    </location>
</feature>
<gene>
    <name evidence="8" type="ORF">FD22_GL001352</name>
</gene>
<evidence type="ECO:0000256" key="1">
    <source>
        <dbReference type="ARBA" id="ARBA00004141"/>
    </source>
</evidence>
<feature type="transmembrane region" description="Helical" evidence="5">
    <location>
        <begin position="218"/>
        <end position="239"/>
    </location>
</feature>
<keyword evidence="3 5" id="KW-1133">Transmembrane helix</keyword>
<comment type="subcellular location">
    <subcellularLocation>
        <location evidence="1">Membrane</location>
        <topology evidence="1">Multi-pass membrane protein</topology>
    </subcellularLocation>
</comment>
<dbReference type="GeneID" id="65916172"/>
<reference evidence="8 9" key="1">
    <citation type="journal article" date="2015" name="Genome Announc.">
        <title>Expanding the biotechnology potential of lactobacilli through comparative genomics of 213 strains and associated genera.</title>
        <authorList>
            <person name="Sun Z."/>
            <person name="Harris H.M."/>
            <person name="McCann A."/>
            <person name="Guo C."/>
            <person name="Argimon S."/>
            <person name="Zhang W."/>
            <person name="Yang X."/>
            <person name="Jeffery I.B."/>
            <person name="Cooney J.C."/>
            <person name="Kagawa T.F."/>
            <person name="Liu W."/>
            <person name="Song Y."/>
            <person name="Salvetti E."/>
            <person name="Wrobel A."/>
            <person name="Rasinkangas P."/>
            <person name="Parkhill J."/>
            <person name="Rea M.C."/>
            <person name="O'Sullivan O."/>
            <person name="Ritari J."/>
            <person name="Douillard F.P."/>
            <person name="Paul Ross R."/>
            <person name="Yang R."/>
            <person name="Briner A.E."/>
            <person name="Felis G.E."/>
            <person name="de Vos W.M."/>
            <person name="Barrangou R."/>
            <person name="Klaenhammer T.R."/>
            <person name="Caufield P.W."/>
            <person name="Cui Y."/>
            <person name="Zhang H."/>
            <person name="O'Toole P.W."/>
        </authorList>
    </citation>
    <scope>NUCLEOTIDE SEQUENCE [LARGE SCALE GENOMIC DNA]</scope>
    <source>
        <strain evidence="8 9">DSM 20001</strain>
    </source>
</reference>
<dbReference type="Proteomes" id="UP000051181">
    <property type="component" value="Unassembled WGS sequence"/>
</dbReference>
<organism evidence="8 9">
    <name type="scientific">Loigolactobacillus coryniformis subsp. coryniformis KCTC 3167 = DSM 20001</name>
    <dbReference type="NCBI Taxonomy" id="913848"/>
    <lineage>
        <taxon>Bacteria</taxon>
        <taxon>Bacillati</taxon>
        <taxon>Bacillota</taxon>
        <taxon>Bacilli</taxon>
        <taxon>Lactobacillales</taxon>
        <taxon>Lactobacillaceae</taxon>
        <taxon>Loigolactobacillus</taxon>
    </lineage>
</organism>
<dbReference type="PANTHER" id="PTHR36834">
    <property type="entry name" value="MEMBRANE PROTEIN-RELATED"/>
    <property type="match status" value="1"/>
</dbReference>
<dbReference type="RefSeq" id="WP_010009360.1">
    <property type="nucleotide sequence ID" value="NZ_AZCN01000035.1"/>
</dbReference>
<name>A0A0R1FA64_9LACO</name>
<dbReference type="PANTHER" id="PTHR36834:SF1">
    <property type="entry name" value="INTEGRAL MEMBRANE PROTEIN"/>
    <property type="match status" value="1"/>
</dbReference>
<dbReference type="AlphaFoldDB" id="A0A0R1FA64"/>
<dbReference type="PATRIC" id="fig|913848.6.peg.1390"/>
<sequence>MRAYLYPIKIAILVFPFLALVITIPFLVRQYRKYGALTGWQAFVLYTFVFYLLTAYFLVILPLPPRHLVALYTSAHYNLDPFMFVREFVDKTVLQWQVPHTYLPALKQAAFVQPTFNVILTIPFGAYLRYYFGRRFPQVLALSFALTLFFETTQLSGLYGIYPRPYRLFDVDDLMLNTLGGVIGYGLAPFLTQLFPTSRQMMAAAFAKGRRVSFSRRFVAFVVDWLCLALVTAVVSLLSRRLPYDITSTPAIWYSLEVLGYFVLLPGLWHGTTLGKRLVKIKITAALPVPLHWWQLIWRQLLLYGAVVPTFILPVILLNGLSQAPRAQFDYYLLALLVVGVVLAVFCLHALLTMLFRRDRLFYERLSHTKEVSTLDRAQ</sequence>
<dbReference type="PIRSF" id="PIRSF031578">
    <property type="entry name" value="Uncharacterised_Vanz_RDD-cont"/>
    <property type="match status" value="1"/>
</dbReference>
<evidence type="ECO:0000256" key="4">
    <source>
        <dbReference type="ARBA" id="ARBA00023136"/>
    </source>
</evidence>
<dbReference type="InterPro" id="IPR010432">
    <property type="entry name" value="RDD"/>
</dbReference>